<gene>
    <name evidence="7" type="primary">livF</name>
    <name evidence="7" type="ORF">AWY79_04260</name>
    <name evidence="8" type="ORF">EDC59_104223</name>
</gene>
<feature type="domain" description="ABC transporter" evidence="6">
    <location>
        <begin position="8"/>
        <end position="240"/>
    </location>
</feature>
<dbReference type="GO" id="GO:0015807">
    <property type="term" value="P:L-amino acid transport"/>
    <property type="evidence" value="ECO:0007669"/>
    <property type="project" value="TreeGrafter"/>
</dbReference>
<keyword evidence="3" id="KW-0547">Nucleotide-binding</keyword>
<dbReference type="GO" id="GO:0005524">
    <property type="term" value="F:ATP binding"/>
    <property type="evidence" value="ECO:0007669"/>
    <property type="project" value="UniProtKB-KW"/>
</dbReference>
<dbReference type="PANTHER" id="PTHR43820:SF4">
    <property type="entry name" value="HIGH-AFFINITY BRANCHED-CHAIN AMINO ACID TRANSPORT ATP-BINDING PROTEIN LIVF"/>
    <property type="match status" value="1"/>
</dbReference>
<organism evidence="8 10">
    <name type="scientific">Pseudodesulfovibrio indicus</name>
    <dbReference type="NCBI Taxonomy" id="1716143"/>
    <lineage>
        <taxon>Bacteria</taxon>
        <taxon>Pseudomonadati</taxon>
        <taxon>Thermodesulfobacteriota</taxon>
        <taxon>Desulfovibrionia</taxon>
        <taxon>Desulfovibrionales</taxon>
        <taxon>Desulfovibrionaceae</taxon>
    </lineage>
</organism>
<dbReference type="EMBL" id="SOBK01000004">
    <property type="protein sequence ID" value="TDT89230.1"/>
    <property type="molecule type" value="Genomic_DNA"/>
</dbReference>
<evidence type="ECO:0000313" key="8">
    <source>
        <dbReference type="EMBL" id="TDT89230.1"/>
    </source>
</evidence>
<evidence type="ECO:0000313" key="10">
    <source>
        <dbReference type="Proteomes" id="UP000295506"/>
    </source>
</evidence>
<evidence type="ECO:0000256" key="5">
    <source>
        <dbReference type="ARBA" id="ARBA00022970"/>
    </source>
</evidence>
<dbReference type="KEGG" id="dej:AWY79_04260"/>
<comment type="similarity">
    <text evidence="1">Belongs to the ABC transporter superfamily.</text>
</comment>
<accession>A0A126QK32</accession>
<dbReference type="InterPro" id="IPR003593">
    <property type="entry name" value="AAA+_ATPase"/>
</dbReference>
<dbReference type="PANTHER" id="PTHR43820">
    <property type="entry name" value="HIGH-AFFINITY BRANCHED-CHAIN AMINO ACID TRANSPORT ATP-BINDING PROTEIN LIVF"/>
    <property type="match status" value="1"/>
</dbReference>
<keyword evidence="5" id="KW-0029">Amino-acid transport</keyword>
<dbReference type="Proteomes" id="UP000055611">
    <property type="component" value="Chromosome"/>
</dbReference>
<dbReference type="SMART" id="SM00382">
    <property type="entry name" value="AAA"/>
    <property type="match status" value="1"/>
</dbReference>
<dbReference type="AlphaFoldDB" id="A0A126QK32"/>
<dbReference type="InterPro" id="IPR003439">
    <property type="entry name" value="ABC_transporter-like_ATP-bd"/>
</dbReference>
<reference evidence="8 10" key="2">
    <citation type="submission" date="2019-03" db="EMBL/GenBank/DDBJ databases">
        <title>Genomic Encyclopedia of Type Strains, Phase IV (KMG-IV): sequencing the most valuable type-strain genomes for metagenomic binning, comparative biology and taxonomic classification.</title>
        <authorList>
            <person name="Goeker M."/>
        </authorList>
    </citation>
    <scope>NUCLEOTIDE SEQUENCE [LARGE SCALE GENOMIC DNA]</scope>
    <source>
        <strain evidence="8 10">DSM 101483</strain>
    </source>
</reference>
<sequence>MAEKTPILEMRNVVSAYGRIQALKGISLKVYDGEIVSIIGANGAGKSTTLMTICNIVKAVQGDILYRGERINNVNSDILPTMGLCQVPEGRRIFPRLTVLENLDMGAFFRTDAGGVKDDVERVFDLFPKLRERRKQLGGTLSGGEQQMLAMARALMSRPKVLLLDEPSMGLAPLLVKQIFDIVKMINEQGVTVVLVEQNANLALQAASRGYVLETGNVVMEDDAKKLLANPDIRKAYLGE</sequence>
<dbReference type="Proteomes" id="UP000295506">
    <property type="component" value="Unassembled WGS sequence"/>
</dbReference>
<dbReference type="GO" id="GO:0016887">
    <property type="term" value="F:ATP hydrolysis activity"/>
    <property type="evidence" value="ECO:0007669"/>
    <property type="project" value="InterPro"/>
</dbReference>
<evidence type="ECO:0000313" key="7">
    <source>
        <dbReference type="EMBL" id="AMK10383.1"/>
    </source>
</evidence>
<evidence type="ECO:0000256" key="2">
    <source>
        <dbReference type="ARBA" id="ARBA00022448"/>
    </source>
</evidence>
<proteinExistence type="inferred from homology"/>
<protein>
    <submittedName>
        <fullName evidence="7">ABC transporter ATP-binding protein</fullName>
    </submittedName>
    <submittedName>
        <fullName evidence="8">Branched-chain amino acid transport system ATP-binding protein</fullName>
    </submittedName>
</protein>
<evidence type="ECO:0000256" key="3">
    <source>
        <dbReference type="ARBA" id="ARBA00022741"/>
    </source>
</evidence>
<dbReference type="InterPro" id="IPR030660">
    <property type="entry name" value="ABC_branched_ATPase_LivF/BraG"/>
</dbReference>
<dbReference type="InterPro" id="IPR017871">
    <property type="entry name" value="ABC_transporter-like_CS"/>
</dbReference>
<evidence type="ECO:0000259" key="6">
    <source>
        <dbReference type="PROSITE" id="PS50893"/>
    </source>
</evidence>
<dbReference type="PIRSF" id="PIRSF039137">
    <property type="entry name" value="ABC_branched_ATPase"/>
    <property type="match status" value="1"/>
</dbReference>
<dbReference type="Gene3D" id="3.40.50.300">
    <property type="entry name" value="P-loop containing nucleotide triphosphate hydrolases"/>
    <property type="match status" value="1"/>
</dbReference>
<dbReference type="PROSITE" id="PS50893">
    <property type="entry name" value="ABC_TRANSPORTER_2"/>
    <property type="match status" value="1"/>
</dbReference>
<evidence type="ECO:0000313" key="9">
    <source>
        <dbReference type="Proteomes" id="UP000055611"/>
    </source>
</evidence>
<dbReference type="RefSeq" id="WP_066800748.1">
    <property type="nucleotide sequence ID" value="NZ_CP014206.1"/>
</dbReference>
<dbReference type="SUPFAM" id="SSF52540">
    <property type="entry name" value="P-loop containing nucleoside triphosphate hydrolases"/>
    <property type="match status" value="1"/>
</dbReference>
<keyword evidence="9" id="KW-1185">Reference proteome</keyword>
<evidence type="ECO:0000256" key="1">
    <source>
        <dbReference type="ARBA" id="ARBA00005417"/>
    </source>
</evidence>
<evidence type="ECO:0000256" key="4">
    <source>
        <dbReference type="ARBA" id="ARBA00022840"/>
    </source>
</evidence>
<dbReference type="GO" id="GO:0015658">
    <property type="term" value="F:branched-chain amino acid transmembrane transporter activity"/>
    <property type="evidence" value="ECO:0007669"/>
    <property type="project" value="InterPro"/>
</dbReference>
<dbReference type="InterPro" id="IPR027417">
    <property type="entry name" value="P-loop_NTPase"/>
</dbReference>
<dbReference type="Pfam" id="PF00005">
    <property type="entry name" value="ABC_tran"/>
    <property type="match status" value="1"/>
</dbReference>
<reference evidence="7 9" key="1">
    <citation type="journal article" date="2016" name="Front. Microbiol.">
        <title>Genome Sequence of the Piezophilic, Mesophilic Sulfate-Reducing Bacterium Desulfovibrio indicus J2T.</title>
        <authorList>
            <person name="Cao J."/>
            <person name="Maignien L."/>
            <person name="Shao Z."/>
            <person name="Alain K."/>
            <person name="Jebbar M."/>
        </authorList>
    </citation>
    <scope>NUCLEOTIDE SEQUENCE [LARGE SCALE GENOMIC DNA]</scope>
    <source>
        <strain evidence="7 9">J2</strain>
    </source>
</reference>
<dbReference type="PROSITE" id="PS00211">
    <property type="entry name" value="ABC_TRANSPORTER_1"/>
    <property type="match status" value="1"/>
</dbReference>
<name>A0A126QK32_9BACT</name>
<dbReference type="CDD" id="cd03224">
    <property type="entry name" value="ABC_TM1139_LivF_branched"/>
    <property type="match status" value="1"/>
</dbReference>
<keyword evidence="2" id="KW-0813">Transport</keyword>
<keyword evidence="4 8" id="KW-0067">ATP-binding</keyword>
<dbReference type="EMBL" id="CP014206">
    <property type="protein sequence ID" value="AMK10383.1"/>
    <property type="molecule type" value="Genomic_DNA"/>
</dbReference>
<dbReference type="InterPro" id="IPR052156">
    <property type="entry name" value="BCAA_Transport_ATP-bd_LivF"/>
</dbReference>
<dbReference type="OrthoDB" id="9809450at2"/>